<evidence type="ECO:0000313" key="3">
    <source>
        <dbReference type="Proteomes" id="UP001589887"/>
    </source>
</evidence>
<dbReference type="RefSeq" id="WP_394318681.1">
    <property type="nucleotide sequence ID" value="NZ_JBHMQV010000009.1"/>
</dbReference>
<name>A0ABV6TIZ0_9ACTN</name>
<keyword evidence="3" id="KW-1185">Reference proteome</keyword>
<accession>A0ABV6TIZ0</accession>
<evidence type="ECO:0000313" key="2">
    <source>
        <dbReference type="EMBL" id="MFC0844440.1"/>
    </source>
</evidence>
<organism evidence="2 3">
    <name type="scientific">Streptomyces noboritoensis</name>
    <dbReference type="NCBI Taxonomy" id="67337"/>
    <lineage>
        <taxon>Bacteria</taxon>
        <taxon>Bacillati</taxon>
        <taxon>Actinomycetota</taxon>
        <taxon>Actinomycetes</taxon>
        <taxon>Kitasatosporales</taxon>
        <taxon>Streptomycetaceae</taxon>
        <taxon>Streptomyces</taxon>
    </lineage>
</organism>
<feature type="region of interest" description="Disordered" evidence="1">
    <location>
        <begin position="1"/>
        <end position="40"/>
    </location>
</feature>
<reference evidence="2 3" key="1">
    <citation type="submission" date="2024-09" db="EMBL/GenBank/DDBJ databases">
        <authorList>
            <person name="Sun Q."/>
            <person name="Mori K."/>
        </authorList>
    </citation>
    <scope>NUCLEOTIDE SEQUENCE [LARGE SCALE GENOMIC DNA]</scope>
    <source>
        <strain evidence="2 3">JCM 4557</strain>
    </source>
</reference>
<protein>
    <submittedName>
        <fullName evidence="2">Uncharacterized protein</fullName>
    </submittedName>
</protein>
<dbReference type="EMBL" id="JBHMQV010000009">
    <property type="protein sequence ID" value="MFC0844440.1"/>
    <property type="molecule type" value="Genomic_DNA"/>
</dbReference>
<gene>
    <name evidence="2" type="ORF">ACFH04_12105</name>
</gene>
<feature type="region of interest" description="Disordered" evidence="1">
    <location>
        <begin position="52"/>
        <end position="71"/>
    </location>
</feature>
<comment type="caution">
    <text evidence="2">The sequence shown here is derived from an EMBL/GenBank/DDBJ whole genome shotgun (WGS) entry which is preliminary data.</text>
</comment>
<feature type="compositionally biased region" description="Polar residues" evidence="1">
    <location>
        <begin position="18"/>
        <end position="28"/>
    </location>
</feature>
<sequence length="84" mass="8521">MARSHRRTEGPSMPRGAQPTTVTRTSAEASPPHCVTRGRGSGVVVRSVVASPAAHRSPLESGCRRAGPGGGSLLYAAGPAGFAR</sequence>
<dbReference type="Proteomes" id="UP001589887">
    <property type="component" value="Unassembled WGS sequence"/>
</dbReference>
<evidence type="ECO:0000256" key="1">
    <source>
        <dbReference type="SAM" id="MobiDB-lite"/>
    </source>
</evidence>
<proteinExistence type="predicted"/>